<feature type="transmembrane region" description="Helical" evidence="5">
    <location>
        <begin position="159"/>
        <end position="184"/>
    </location>
</feature>
<feature type="domain" description="Amino acid permease/ SLC12A" evidence="6">
    <location>
        <begin position="159"/>
        <end position="252"/>
    </location>
</feature>
<evidence type="ECO:0000256" key="2">
    <source>
        <dbReference type="ARBA" id="ARBA00022692"/>
    </source>
</evidence>
<keyword evidence="8" id="KW-1185">Reference proteome</keyword>
<dbReference type="Gene3D" id="1.20.1740.10">
    <property type="entry name" value="Amino acid/polyamine transporter I"/>
    <property type="match status" value="2"/>
</dbReference>
<feature type="transmembrane region" description="Helical" evidence="5">
    <location>
        <begin position="190"/>
        <end position="223"/>
    </location>
</feature>
<dbReference type="GO" id="GO:0016020">
    <property type="term" value="C:membrane"/>
    <property type="evidence" value="ECO:0007669"/>
    <property type="project" value="UniProtKB-SubCell"/>
</dbReference>
<keyword evidence="3 5" id="KW-1133">Transmembrane helix</keyword>
<evidence type="ECO:0000256" key="1">
    <source>
        <dbReference type="ARBA" id="ARBA00004141"/>
    </source>
</evidence>
<dbReference type="PANTHER" id="PTHR11827:SF53">
    <property type="entry name" value="K+_CL-COTRANSPORTER"/>
    <property type="match status" value="1"/>
</dbReference>
<reference evidence="7 8" key="1">
    <citation type="submission" date="2024-10" db="EMBL/GenBank/DDBJ databases">
        <authorList>
            <person name="Kim D."/>
        </authorList>
    </citation>
    <scope>NUCLEOTIDE SEQUENCE [LARGE SCALE GENOMIC DNA]</scope>
    <source>
        <strain evidence="7">BH-2024</strain>
    </source>
</reference>
<dbReference type="Proteomes" id="UP001620626">
    <property type="component" value="Unassembled WGS sequence"/>
</dbReference>
<comment type="caution">
    <text evidence="7">The sequence shown here is derived from an EMBL/GenBank/DDBJ whole genome shotgun (WGS) entry which is preliminary data.</text>
</comment>
<evidence type="ECO:0000259" key="6">
    <source>
        <dbReference type="Pfam" id="PF00324"/>
    </source>
</evidence>
<feature type="transmembrane region" description="Helical" evidence="5">
    <location>
        <begin position="250"/>
        <end position="267"/>
    </location>
</feature>
<accession>A0ABD2ISP4</accession>
<name>A0ABD2ISP4_9BILA</name>
<evidence type="ECO:0000313" key="8">
    <source>
        <dbReference type="Proteomes" id="UP001620626"/>
    </source>
</evidence>
<keyword evidence="4 5" id="KW-0472">Membrane</keyword>
<keyword evidence="2 5" id="KW-0812">Transmembrane</keyword>
<comment type="subcellular location">
    <subcellularLocation>
        <location evidence="1">Membrane</location>
        <topology evidence="1">Multi-pass membrane protein</topology>
    </subcellularLocation>
</comment>
<gene>
    <name evidence="7" type="ORF">niasHT_038757</name>
</gene>
<dbReference type="InterPro" id="IPR004841">
    <property type="entry name" value="AA-permease/SLC12A_dom"/>
</dbReference>
<dbReference type="AlphaFoldDB" id="A0ABD2ISP4"/>
<dbReference type="InterPro" id="IPR002293">
    <property type="entry name" value="AA/rel_permease1"/>
</dbReference>
<evidence type="ECO:0000256" key="5">
    <source>
        <dbReference type="SAM" id="Phobius"/>
    </source>
</evidence>
<dbReference type="InterPro" id="IPR004842">
    <property type="entry name" value="SLC12A_fam"/>
</dbReference>
<evidence type="ECO:0000256" key="3">
    <source>
        <dbReference type="ARBA" id="ARBA00022989"/>
    </source>
</evidence>
<evidence type="ECO:0000256" key="4">
    <source>
        <dbReference type="ARBA" id="ARBA00023136"/>
    </source>
</evidence>
<evidence type="ECO:0000313" key="7">
    <source>
        <dbReference type="EMBL" id="KAL3082341.1"/>
    </source>
</evidence>
<dbReference type="PANTHER" id="PTHR11827">
    <property type="entry name" value="SOLUTE CARRIER FAMILY 12, CATION COTRANSPORTERS"/>
    <property type="match status" value="1"/>
</dbReference>
<dbReference type="Pfam" id="PF13520">
    <property type="entry name" value="AA_permease_2"/>
    <property type="match status" value="1"/>
</dbReference>
<organism evidence="7 8">
    <name type="scientific">Heterodera trifolii</name>
    <dbReference type="NCBI Taxonomy" id="157864"/>
    <lineage>
        <taxon>Eukaryota</taxon>
        <taxon>Metazoa</taxon>
        <taxon>Ecdysozoa</taxon>
        <taxon>Nematoda</taxon>
        <taxon>Chromadorea</taxon>
        <taxon>Rhabditida</taxon>
        <taxon>Tylenchina</taxon>
        <taxon>Tylenchomorpha</taxon>
        <taxon>Tylenchoidea</taxon>
        <taxon>Heteroderidae</taxon>
        <taxon>Heteroderinae</taxon>
        <taxon>Heterodera</taxon>
    </lineage>
</organism>
<protein>
    <recommendedName>
        <fullName evidence="6">Amino acid permease/ SLC12A domain-containing protein</fullName>
    </recommendedName>
</protein>
<dbReference type="EMBL" id="JBICBT010001111">
    <property type="protein sequence ID" value="KAL3082341.1"/>
    <property type="molecule type" value="Genomic_DNA"/>
</dbReference>
<dbReference type="Pfam" id="PF00324">
    <property type="entry name" value="AA_permease"/>
    <property type="match status" value="1"/>
</dbReference>
<sequence length="490" mass="54791">MWAKCQKYQCGRSVKSINVGEVSKVSMWVIRRGGSFQLLLHCVREFRGDEKIREYVWALITPSHRTQKNRNGKWDQVRADEKLCFTQKSIQFPNTMDLKMPHRTKHHHQWCKYCEWSKVEESDFMRILRNNGVKDDTNSQNVINWGRFRELPICLHKKTFLTCISVSAVAINGVVEGGGAYVMISRNLGPAFGCAVGILLYLANTAAIAMYLVGGIEILLLYLRPGMTIGGRNAHTDTGFLGMLSNNMRLYATFVLIVQFTIVAMGVRFVKLLAPVSLVCVIHSVLACYAGAVEKTITGIGEHVCMIGDHLLQTDAVLLDLAIKFSAKDNSNHLLKASCVNGFPGFSTDTFWGNFHPNYSDPIKGFQDVKTSHPYHGHLFPRRDLHSHWDQYERQLGQPAEVHALGNGISLDGRMVVAQLAWPTEWVVLIGSFLSTFGAALQSLCSASRLLQSIAKDNVIPFLKRFAKVTKSNEPFLGLLSPLSSLNLAF</sequence>
<proteinExistence type="predicted"/>